<dbReference type="AlphaFoldDB" id="A0A813A6P2"/>
<sequence>MQGSCGLEDGRSCLSSCHQRGSRRGQRYEIGRPSGLYFWIGIMITSGQSRNLTMIHGRSHGQSCRWGKRRRSRRTRIPATKATTRVPARRRRHCVIGFLLGARAARAWLLG</sequence>
<feature type="region of interest" description="Disordered" evidence="1">
    <location>
        <begin position="62"/>
        <end position="84"/>
    </location>
</feature>
<accession>A0A813A6P2</accession>
<dbReference type="Proteomes" id="UP000601435">
    <property type="component" value="Unassembled WGS sequence"/>
</dbReference>
<evidence type="ECO:0000256" key="1">
    <source>
        <dbReference type="SAM" id="MobiDB-lite"/>
    </source>
</evidence>
<protein>
    <submittedName>
        <fullName evidence="2">Uncharacterized protein</fullName>
    </submittedName>
</protein>
<comment type="caution">
    <text evidence="2">The sequence shown here is derived from an EMBL/GenBank/DDBJ whole genome shotgun (WGS) entry which is preliminary data.</text>
</comment>
<feature type="compositionally biased region" description="Basic residues" evidence="1">
    <location>
        <begin position="66"/>
        <end position="76"/>
    </location>
</feature>
<keyword evidence="3" id="KW-1185">Reference proteome</keyword>
<dbReference type="OrthoDB" id="10310733at2759"/>
<name>A0A813A6P2_9DINO</name>
<evidence type="ECO:0000313" key="2">
    <source>
        <dbReference type="EMBL" id="CAE7853744.1"/>
    </source>
</evidence>
<proteinExistence type="predicted"/>
<feature type="region of interest" description="Disordered" evidence="1">
    <location>
        <begin position="1"/>
        <end position="25"/>
    </location>
</feature>
<gene>
    <name evidence="2" type="ORF">SNEC2469_LOCUS26674</name>
</gene>
<organism evidence="2 3">
    <name type="scientific">Symbiodinium necroappetens</name>
    <dbReference type="NCBI Taxonomy" id="1628268"/>
    <lineage>
        <taxon>Eukaryota</taxon>
        <taxon>Sar</taxon>
        <taxon>Alveolata</taxon>
        <taxon>Dinophyceae</taxon>
        <taxon>Suessiales</taxon>
        <taxon>Symbiodiniaceae</taxon>
        <taxon>Symbiodinium</taxon>
    </lineage>
</organism>
<evidence type="ECO:0000313" key="3">
    <source>
        <dbReference type="Proteomes" id="UP000601435"/>
    </source>
</evidence>
<dbReference type="EMBL" id="CAJNJA010054764">
    <property type="protein sequence ID" value="CAE7853744.1"/>
    <property type="molecule type" value="Genomic_DNA"/>
</dbReference>
<reference evidence="2" key="1">
    <citation type="submission" date="2021-02" db="EMBL/GenBank/DDBJ databases">
        <authorList>
            <person name="Dougan E. K."/>
            <person name="Rhodes N."/>
            <person name="Thang M."/>
            <person name="Chan C."/>
        </authorList>
    </citation>
    <scope>NUCLEOTIDE SEQUENCE</scope>
</reference>